<dbReference type="Proteomes" id="UP001472677">
    <property type="component" value="Unassembled WGS sequence"/>
</dbReference>
<accession>A0ABR2A4I8</accession>
<dbReference type="EMBL" id="JBBPBM010001044">
    <property type="protein sequence ID" value="KAK8487969.1"/>
    <property type="molecule type" value="Genomic_DNA"/>
</dbReference>
<comment type="caution">
    <text evidence="1">The sequence shown here is derived from an EMBL/GenBank/DDBJ whole genome shotgun (WGS) entry which is preliminary data.</text>
</comment>
<keyword evidence="2" id="KW-1185">Reference proteome</keyword>
<reference evidence="1 2" key="1">
    <citation type="journal article" date="2024" name="G3 (Bethesda)">
        <title>Genome assembly of Hibiscus sabdariffa L. provides insights into metabolisms of medicinal natural products.</title>
        <authorList>
            <person name="Kim T."/>
        </authorList>
    </citation>
    <scope>NUCLEOTIDE SEQUENCE [LARGE SCALE GENOMIC DNA]</scope>
    <source>
        <strain evidence="1">TK-2024</strain>
        <tissue evidence="1">Old leaves</tissue>
    </source>
</reference>
<sequence length="200" mass="20845">MPATNQVPSTQFSTFKYHAKLLVYQRRPKPSIQSISLPSQQAGVCLYQGSSSDLSSIPDGSNGVLVNTQELSAGNSSIPDGLDAVLANVLGGVLADVQECFADNSNISAGSKSFLFPASQESQVSINSSSDGSQKQLQSVSSDVRNSDGQSSSTLLVKSDGQNSSVSSDSGFKMSCHPTLTRSKTGSLKKRNLGFGSATI</sequence>
<name>A0ABR2A4I8_9ROSI</name>
<evidence type="ECO:0000313" key="2">
    <source>
        <dbReference type="Proteomes" id="UP001472677"/>
    </source>
</evidence>
<organism evidence="1 2">
    <name type="scientific">Hibiscus sabdariffa</name>
    <name type="common">roselle</name>
    <dbReference type="NCBI Taxonomy" id="183260"/>
    <lineage>
        <taxon>Eukaryota</taxon>
        <taxon>Viridiplantae</taxon>
        <taxon>Streptophyta</taxon>
        <taxon>Embryophyta</taxon>
        <taxon>Tracheophyta</taxon>
        <taxon>Spermatophyta</taxon>
        <taxon>Magnoliopsida</taxon>
        <taxon>eudicotyledons</taxon>
        <taxon>Gunneridae</taxon>
        <taxon>Pentapetalae</taxon>
        <taxon>rosids</taxon>
        <taxon>malvids</taxon>
        <taxon>Malvales</taxon>
        <taxon>Malvaceae</taxon>
        <taxon>Malvoideae</taxon>
        <taxon>Hibiscus</taxon>
    </lineage>
</organism>
<gene>
    <name evidence="1" type="ORF">V6N12_019917</name>
</gene>
<proteinExistence type="predicted"/>
<protein>
    <submittedName>
        <fullName evidence="1">Uncharacterized protein</fullName>
    </submittedName>
</protein>
<evidence type="ECO:0000313" key="1">
    <source>
        <dbReference type="EMBL" id="KAK8487969.1"/>
    </source>
</evidence>